<dbReference type="AlphaFoldDB" id="C4JME0"/>
<proteinExistence type="predicted"/>
<dbReference type="EMBL" id="CH476616">
    <property type="protein sequence ID" value="EEP79152.1"/>
    <property type="molecule type" value="Genomic_DNA"/>
</dbReference>
<keyword evidence="2" id="KW-1185">Reference proteome</keyword>
<dbReference type="HOGENOM" id="CLU_2672946_0_0_1"/>
<protein>
    <submittedName>
        <fullName evidence="1">Uncharacterized protein</fullName>
    </submittedName>
</protein>
<dbReference type="RefSeq" id="XP_002544481.1">
    <property type="nucleotide sequence ID" value="XM_002544435.1"/>
</dbReference>
<dbReference type="Proteomes" id="UP000002058">
    <property type="component" value="Unassembled WGS sequence"/>
</dbReference>
<name>C4JME0_UNCRE</name>
<evidence type="ECO:0000313" key="1">
    <source>
        <dbReference type="EMBL" id="EEP79152.1"/>
    </source>
</evidence>
<evidence type="ECO:0000313" key="2">
    <source>
        <dbReference type="Proteomes" id="UP000002058"/>
    </source>
</evidence>
<sequence>MSSARTGDTATHVARLLCPQPPQVVPLRFDIASVESELVLPVNATTQQAAQGSPPLHSRSLFAKLFLTLTRTNRA</sequence>
<accession>C4JME0</accession>
<dbReference type="VEuPathDB" id="FungiDB:UREG_03998"/>
<dbReference type="GeneID" id="8443967"/>
<dbReference type="InParanoid" id="C4JME0"/>
<gene>
    <name evidence="1" type="ORF">UREG_03998</name>
</gene>
<dbReference type="KEGG" id="ure:UREG_03998"/>
<organism evidence="1 2">
    <name type="scientific">Uncinocarpus reesii (strain UAMH 1704)</name>
    <dbReference type="NCBI Taxonomy" id="336963"/>
    <lineage>
        <taxon>Eukaryota</taxon>
        <taxon>Fungi</taxon>
        <taxon>Dikarya</taxon>
        <taxon>Ascomycota</taxon>
        <taxon>Pezizomycotina</taxon>
        <taxon>Eurotiomycetes</taxon>
        <taxon>Eurotiomycetidae</taxon>
        <taxon>Onygenales</taxon>
        <taxon>Onygenaceae</taxon>
        <taxon>Uncinocarpus</taxon>
    </lineage>
</organism>
<reference evidence="2" key="1">
    <citation type="journal article" date="2009" name="Genome Res.">
        <title>Comparative genomic analyses of the human fungal pathogens Coccidioides and their relatives.</title>
        <authorList>
            <person name="Sharpton T.J."/>
            <person name="Stajich J.E."/>
            <person name="Rounsley S.D."/>
            <person name="Gardner M.J."/>
            <person name="Wortman J.R."/>
            <person name="Jordar V.S."/>
            <person name="Maiti R."/>
            <person name="Kodira C.D."/>
            <person name="Neafsey D.E."/>
            <person name="Zeng Q."/>
            <person name="Hung C.-Y."/>
            <person name="McMahan C."/>
            <person name="Muszewska A."/>
            <person name="Grynberg M."/>
            <person name="Mandel M.A."/>
            <person name="Kellner E.M."/>
            <person name="Barker B.M."/>
            <person name="Galgiani J.N."/>
            <person name="Orbach M.J."/>
            <person name="Kirkland T.N."/>
            <person name="Cole G.T."/>
            <person name="Henn M.R."/>
            <person name="Birren B.W."/>
            <person name="Taylor J.W."/>
        </authorList>
    </citation>
    <scope>NUCLEOTIDE SEQUENCE [LARGE SCALE GENOMIC DNA]</scope>
    <source>
        <strain evidence="2">UAMH 1704</strain>
    </source>
</reference>